<keyword evidence="3" id="KW-0732">Signal</keyword>
<keyword evidence="2" id="KW-0472">Membrane</keyword>
<evidence type="ECO:0000256" key="1">
    <source>
        <dbReference type="SAM" id="MobiDB-lite"/>
    </source>
</evidence>
<feature type="signal peptide" evidence="3">
    <location>
        <begin position="1"/>
        <end position="20"/>
    </location>
</feature>
<keyword evidence="2" id="KW-1133">Transmembrane helix</keyword>
<evidence type="ECO:0000313" key="5">
    <source>
        <dbReference type="Proteomes" id="UP000230002"/>
    </source>
</evidence>
<name>A0A2G8SUN8_9APHY</name>
<evidence type="ECO:0000256" key="3">
    <source>
        <dbReference type="SAM" id="SignalP"/>
    </source>
</evidence>
<feature type="region of interest" description="Disordered" evidence="1">
    <location>
        <begin position="275"/>
        <end position="353"/>
    </location>
</feature>
<dbReference type="OrthoDB" id="3270641at2759"/>
<dbReference type="EMBL" id="AYKW01000001">
    <property type="protein sequence ID" value="PIL37491.1"/>
    <property type="molecule type" value="Genomic_DNA"/>
</dbReference>
<comment type="caution">
    <text evidence="4">The sequence shown here is derived from an EMBL/GenBank/DDBJ whole genome shotgun (WGS) entry which is preliminary data.</text>
</comment>
<dbReference type="STRING" id="1077348.A0A2G8SUN8"/>
<evidence type="ECO:0000256" key="2">
    <source>
        <dbReference type="SAM" id="Phobius"/>
    </source>
</evidence>
<organism evidence="4 5">
    <name type="scientific">Ganoderma sinense ZZ0214-1</name>
    <dbReference type="NCBI Taxonomy" id="1077348"/>
    <lineage>
        <taxon>Eukaryota</taxon>
        <taxon>Fungi</taxon>
        <taxon>Dikarya</taxon>
        <taxon>Basidiomycota</taxon>
        <taxon>Agaricomycotina</taxon>
        <taxon>Agaricomycetes</taxon>
        <taxon>Polyporales</taxon>
        <taxon>Polyporaceae</taxon>
        <taxon>Ganoderma</taxon>
    </lineage>
</organism>
<proteinExistence type="predicted"/>
<dbReference type="Proteomes" id="UP000230002">
    <property type="component" value="Unassembled WGS sequence"/>
</dbReference>
<keyword evidence="2" id="KW-0812">Transmembrane</keyword>
<gene>
    <name evidence="4" type="ORF">GSI_01185</name>
</gene>
<accession>A0A2G8SUN8</accession>
<protein>
    <submittedName>
        <fullName evidence="4">Uncharacterized protein</fullName>
    </submittedName>
</protein>
<feature type="transmembrane region" description="Helical" evidence="2">
    <location>
        <begin position="189"/>
        <end position="212"/>
    </location>
</feature>
<keyword evidence="5" id="KW-1185">Reference proteome</keyword>
<feature type="compositionally biased region" description="Polar residues" evidence="1">
    <location>
        <begin position="290"/>
        <end position="314"/>
    </location>
</feature>
<sequence>MLPRIPVLILLLLWALTVVALINVTIDDELGDGRSKLVPQYTPGDQWAQGAQCSGCSLHPGTIDVSKAQPERVLTLTFNSVAIYVFNIVPNSADGATTLTNLSFFLDNAYVGQFRHVPDQTSNIAYGVPVYVNHSLPDAQHTLDMRATGPNASLVLFDYAIYSTTKGGNNNSTSASSCSSSASASAKRAGIIGGVVGGLGGLLAPLALVFIYRRRSRKRRWAAQDGDVPVVEQTDAGPVHIPVLLGAADEFRPRPYPPPSDASTTSFAARSVAATRVGEKGRVPPGAGTGTDTPSRPPQNTVPSVSGTDQSGPSVQADLAAIRQEIARLREQQDGQPLDSLPPPYEAEGHGRQ</sequence>
<dbReference type="AlphaFoldDB" id="A0A2G8SUN8"/>
<reference evidence="4 5" key="1">
    <citation type="journal article" date="2015" name="Sci. Rep.">
        <title>Chromosome-level genome map provides insights into diverse defense mechanisms in the medicinal fungus Ganoderma sinense.</title>
        <authorList>
            <person name="Zhu Y."/>
            <person name="Xu J."/>
            <person name="Sun C."/>
            <person name="Zhou S."/>
            <person name="Xu H."/>
            <person name="Nelson D.R."/>
            <person name="Qian J."/>
            <person name="Song J."/>
            <person name="Luo H."/>
            <person name="Xiang L."/>
            <person name="Li Y."/>
            <person name="Xu Z."/>
            <person name="Ji A."/>
            <person name="Wang L."/>
            <person name="Lu S."/>
            <person name="Hayward A."/>
            <person name="Sun W."/>
            <person name="Li X."/>
            <person name="Schwartz D.C."/>
            <person name="Wang Y."/>
            <person name="Chen S."/>
        </authorList>
    </citation>
    <scope>NUCLEOTIDE SEQUENCE [LARGE SCALE GENOMIC DNA]</scope>
    <source>
        <strain evidence="4 5">ZZ0214-1</strain>
    </source>
</reference>
<evidence type="ECO:0000313" key="4">
    <source>
        <dbReference type="EMBL" id="PIL37491.1"/>
    </source>
</evidence>
<feature type="chain" id="PRO_5013701465" evidence="3">
    <location>
        <begin position="21"/>
        <end position="353"/>
    </location>
</feature>